<accession>A0ABW2L787</accession>
<evidence type="ECO:0000313" key="3">
    <source>
        <dbReference type="Proteomes" id="UP001596472"/>
    </source>
</evidence>
<keyword evidence="1" id="KW-0732">Signal</keyword>
<evidence type="ECO:0000313" key="2">
    <source>
        <dbReference type="EMBL" id="MFC7337415.1"/>
    </source>
</evidence>
<reference evidence="3" key="1">
    <citation type="journal article" date="2019" name="Int. J. Syst. Evol. Microbiol.">
        <title>The Global Catalogue of Microorganisms (GCM) 10K type strain sequencing project: providing services to taxonomists for standard genome sequencing and annotation.</title>
        <authorList>
            <consortium name="The Broad Institute Genomics Platform"/>
            <consortium name="The Broad Institute Genome Sequencing Center for Infectious Disease"/>
            <person name="Wu L."/>
            <person name="Ma J."/>
        </authorList>
    </citation>
    <scope>NUCLEOTIDE SEQUENCE [LARGE SCALE GENOMIC DNA]</scope>
    <source>
        <strain evidence="3">CGMCC 4.1467</strain>
    </source>
</reference>
<sequence length="120" mass="13460">MKKFLTLIVAAAAACIAVPNAEARPKHAGHTYVSGRSACGCVVYSQRFISYYDHCGHPVYSVRALPVNHRCRPTVHHPKYRTKHVHPKPGYYRNERGISISFGSHHSSHGSHHSKNGHRR</sequence>
<name>A0ABW2L787_9BACT</name>
<keyword evidence="3" id="KW-1185">Reference proteome</keyword>
<dbReference type="EMBL" id="JBHTBS010000004">
    <property type="protein sequence ID" value="MFC7337415.1"/>
    <property type="molecule type" value="Genomic_DNA"/>
</dbReference>
<comment type="caution">
    <text evidence="2">The sequence shown here is derived from an EMBL/GenBank/DDBJ whole genome shotgun (WGS) entry which is preliminary data.</text>
</comment>
<proteinExistence type="predicted"/>
<feature type="signal peptide" evidence="1">
    <location>
        <begin position="1"/>
        <end position="23"/>
    </location>
</feature>
<dbReference type="Proteomes" id="UP001596472">
    <property type="component" value="Unassembled WGS sequence"/>
</dbReference>
<dbReference type="RefSeq" id="WP_379711666.1">
    <property type="nucleotide sequence ID" value="NZ_JBHTBS010000004.1"/>
</dbReference>
<protein>
    <submittedName>
        <fullName evidence="2">Uncharacterized protein</fullName>
    </submittedName>
</protein>
<feature type="chain" id="PRO_5046400300" evidence="1">
    <location>
        <begin position="24"/>
        <end position="120"/>
    </location>
</feature>
<gene>
    <name evidence="2" type="ORF">ACFQY0_09535</name>
</gene>
<organism evidence="2 3">
    <name type="scientific">Haloferula chungangensis</name>
    <dbReference type="NCBI Taxonomy" id="1048331"/>
    <lineage>
        <taxon>Bacteria</taxon>
        <taxon>Pseudomonadati</taxon>
        <taxon>Verrucomicrobiota</taxon>
        <taxon>Verrucomicrobiia</taxon>
        <taxon>Verrucomicrobiales</taxon>
        <taxon>Verrucomicrobiaceae</taxon>
        <taxon>Haloferula</taxon>
    </lineage>
</organism>
<evidence type="ECO:0000256" key="1">
    <source>
        <dbReference type="SAM" id="SignalP"/>
    </source>
</evidence>
<dbReference type="PROSITE" id="PS51257">
    <property type="entry name" value="PROKAR_LIPOPROTEIN"/>
    <property type="match status" value="1"/>
</dbReference>